<dbReference type="Proteomes" id="UP001311915">
    <property type="component" value="Unassembled WGS sequence"/>
</dbReference>
<organism evidence="1 2">
    <name type="scientific">Solanum pinnatisectum</name>
    <name type="common">tansyleaf nightshade</name>
    <dbReference type="NCBI Taxonomy" id="50273"/>
    <lineage>
        <taxon>Eukaryota</taxon>
        <taxon>Viridiplantae</taxon>
        <taxon>Streptophyta</taxon>
        <taxon>Embryophyta</taxon>
        <taxon>Tracheophyta</taxon>
        <taxon>Spermatophyta</taxon>
        <taxon>Magnoliopsida</taxon>
        <taxon>eudicotyledons</taxon>
        <taxon>Gunneridae</taxon>
        <taxon>Pentapetalae</taxon>
        <taxon>asterids</taxon>
        <taxon>lamiids</taxon>
        <taxon>Solanales</taxon>
        <taxon>Solanaceae</taxon>
        <taxon>Solanoideae</taxon>
        <taxon>Solaneae</taxon>
        <taxon>Solanum</taxon>
    </lineage>
</organism>
<reference evidence="1 2" key="1">
    <citation type="submission" date="2023-10" db="EMBL/GenBank/DDBJ databases">
        <title>Genome-Wide Identification Analysis in wild type Solanum Pinnatisectum Reveals Some Genes Defensing Phytophthora Infestans.</title>
        <authorList>
            <person name="Sun C."/>
        </authorList>
    </citation>
    <scope>NUCLEOTIDE SEQUENCE [LARGE SCALE GENOMIC DNA]</scope>
    <source>
        <strain evidence="1">LQN</strain>
        <tissue evidence="1">Leaf</tissue>
    </source>
</reference>
<gene>
    <name evidence="1" type="ORF">R3W88_018400</name>
</gene>
<dbReference type="AlphaFoldDB" id="A0AAV9L409"/>
<sequence length="83" mass="9736">MVYSSPSVFQTRWNHHPRRRYHTNHPPFSPLQSSTKPSFFELHQLTAGKPNHPKPQTAAKQHRSLLLFPLHVSFLFRRYSASS</sequence>
<evidence type="ECO:0000313" key="1">
    <source>
        <dbReference type="EMBL" id="KAK4720062.1"/>
    </source>
</evidence>
<dbReference type="EMBL" id="JAWPEI010000008">
    <property type="protein sequence ID" value="KAK4720062.1"/>
    <property type="molecule type" value="Genomic_DNA"/>
</dbReference>
<proteinExistence type="predicted"/>
<name>A0AAV9L409_9SOLN</name>
<evidence type="ECO:0000313" key="2">
    <source>
        <dbReference type="Proteomes" id="UP001311915"/>
    </source>
</evidence>
<comment type="caution">
    <text evidence="1">The sequence shown here is derived from an EMBL/GenBank/DDBJ whole genome shotgun (WGS) entry which is preliminary data.</text>
</comment>
<protein>
    <submittedName>
        <fullName evidence="1">Uncharacterized protein</fullName>
    </submittedName>
</protein>
<accession>A0AAV9L409</accession>
<keyword evidence="2" id="KW-1185">Reference proteome</keyword>